<evidence type="ECO:0000313" key="1">
    <source>
        <dbReference type="EMBL" id="KKK45185.1"/>
    </source>
</evidence>
<accession>A0A0F8WAT8</accession>
<comment type="caution">
    <text evidence="1">The sequence shown here is derived from an EMBL/GenBank/DDBJ whole genome shotgun (WGS) entry which is preliminary data.</text>
</comment>
<dbReference type="AlphaFoldDB" id="A0A0F8WAT8"/>
<sequence>MYRILCQVSGGVTDYRSAYLKERGVEVTFNTKAQAQIKADQLTESVNSNPNLIGLHFSYTLEKVD</sequence>
<name>A0A0F8WAT8_9ZZZZ</name>
<organism evidence="1">
    <name type="scientific">marine sediment metagenome</name>
    <dbReference type="NCBI Taxonomy" id="412755"/>
    <lineage>
        <taxon>unclassified sequences</taxon>
        <taxon>metagenomes</taxon>
        <taxon>ecological metagenomes</taxon>
    </lineage>
</organism>
<protein>
    <submittedName>
        <fullName evidence="1">Uncharacterized protein</fullName>
    </submittedName>
</protein>
<gene>
    <name evidence="1" type="ORF">LCGC14_3165910</name>
</gene>
<dbReference type="EMBL" id="LAZR01070109">
    <property type="protein sequence ID" value="KKK45185.1"/>
    <property type="molecule type" value="Genomic_DNA"/>
</dbReference>
<proteinExistence type="predicted"/>
<reference evidence="1" key="1">
    <citation type="journal article" date="2015" name="Nature">
        <title>Complex archaea that bridge the gap between prokaryotes and eukaryotes.</title>
        <authorList>
            <person name="Spang A."/>
            <person name="Saw J.H."/>
            <person name="Jorgensen S.L."/>
            <person name="Zaremba-Niedzwiedzka K."/>
            <person name="Martijn J."/>
            <person name="Lind A.E."/>
            <person name="van Eijk R."/>
            <person name="Schleper C."/>
            <person name="Guy L."/>
            <person name="Ettema T.J."/>
        </authorList>
    </citation>
    <scope>NUCLEOTIDE SEQUENCE</scope>
</reference>